<sequence length="116" mass="13628">MWTIITTERFDRWFQKQDNSTQEKILAGLYLLQQGGPRVSRPYVDTINGSVHRNMKELRIQHKGVPIRALFAFDPRRQAMVLCTGHKGENPKRFYTEMLPVADDEFTKHLNTLERP</sequence>
<proteinExistence type="predicted"/>
<name>A0ABS1INE0_9GAMM</name>
<dbReference type="Pfam" id="PF05973">
    <property type="entry name" value="Gp49"/>
    <property type="match status" value="1"/>
</dbReference>
<accession>A0ABS1INE0</accession>
<dbReference type="InterPro" id="IPR009241">
    <property type="entry name" value="HigB-like"/>
</dbReference>
<dbReference type="EMBL" id="JADRCR010000002">
    <property type="protein sequence ID" value="MBK5143271.1"/>
    <property type="molecule type" value="Genomic_DNA"/>
</dbReference>
<dbReference type="RefSeq" id="WP_218466190.1">
    <property type="nucleotide sequence ID" value="NZ_JADRCR010000002.1"/>
</dbReference>
<protein>
    <submittedName>
        <fullName evidence="1">Type II toxin-antitoxin system RelE/ParE family toxin</fullName>
    </submittedName>
</protein>
<keyword evidence="2" id="KW-1185">Reference proteome</keyword>
<comment type="caution">
    <text evidence="1">The sequence shown here is derived from an EMBL/GenBank/DDBJ whole genome shotgun (WGS) entry which is preliminary data.</text>
</comment>
<evidence type="ECO:0000313" key="2">
    <source>
        <dbReference type="Proteomes" id="UP001296921"/>
    </source>
</evidence>
<organism evidence="1 2">
    <name type="scientific">Limnobaculum allomyrinae</name>
    <dbReference type="NCBI Taxonomy" id="2791986"/>
    <lineage>
        <taxon>Bacteria</taxon>
        <taxon>Pseudomonadati</taxon>
        <taxon>Pseudomonadota</taxon>
        <taxon>Gammaproteobacteria</taxon>
        <taxon>Enterobacterales</taxon>
        <taxon>Budviciaceae</taxon>
        <taxon>Limnobaculum</taxon>
    </lineage>
</organism>
<evidence type="ECO:0000313" key="1">
    <source>
        <dbReference type="EMBL" id="MBK5143271.1"/>
    </source>
</evidence>
<gene>
    <name evidence="1" type="ORF">I2494_05995</name>
</gene>
<dbReference type="Proteomes" id="UP001296921">
    <property type="component" value="Unassembled WGS sequence"/>
</dbReference>
<reference evidence="1 2" key="1">
    <citation type="submission" date="2020-11" db="EMBL/GenBank/DDBJ databases">
        <title>Insectihabitans protaetiae gen. nov. sp. nov. and Insectihabitans allomyrinae sp. nov., isolated from larvae of Protaetia brevitarsis seulensis and Allomyrina dichotoma, respectively.</title>
        <authorList>
            <person name="Lee S.D."/>
            <person name="Byeon Y.-S."/>
            <person name="Kim S.-M."/>
            <person name="Yang H.L."/>
            <person name="Kim I.S."/>
        </authorList>
    </citation>
    <scope>NUCLEOTIDE SEQUENCE [LARGE SCALE GENOMIC DNA]</scope>
    <source>
        <strain evidence="1 2">BWR-B9</strain>
    </source>
</reference>